<gene>
    <name evidence="2" type="ORF">B0B51_22615</name>
</gene>
<evidence type="ECO:0000259" key="1">
    <source>
        <dbReference type="PROSITE" id="PS50995"/>
    </source>
</evidence>
<proteinExistence type="predicted"/>
<accession>A0A1U9VQY9</accession>
<dbReference type="InterPro" id="IPR000835">
    <property type="entry name" value="HTH_MarR-typ"/>
</dbReference>
<reference evidence="2 3" key="1">
    <citation type="submission" date="2017-02" db="EMBL/GenBank/DDBJ databases">
        <title>Blood Disease Bacterium A2-HR MARDI.</title>
        <authorList>
            <person name="Badrun R."/>
            <person name="Abu Bakar N."/>
            <person name="Laboh R."/>
        </authorList>
    </citation>
    <scope>NUCLEOTIDE SEQUENCE [LARGE SCALE GENOMIC DNA]</scope>
    <source>
        <strain evidence="2 3">A2-HR MARDI</strain>
        <plasmid evidence="3">Plasmid</plasmid>
    </source>
</reference>
<dbReference type="PANTHER" id="PTHR33164">
    <property type="entry name" value="TRANSCRIPTIONAL REGULATOR, MARR FAMILY"/>
    <property type="match status" value="1"/>
</dbReference>
<dbReference type="Pfam" id="PF12802">
    <property type="entry name" value="MarR_2"/>
    <property type="match status" value="1"/>
</dbReference>
<evidence type="ECO:0000313" key="2">
    <source>
        <dbReference type="EMBL" id="AQW32587.1"/>
    </source>
</evidence>
<dbReference type="SUPFAM" id="SSF46785">
    <property type="entry name" value="Winged helix' DNA-binding domain"/>
    <property type="match status" value="1"/>
</dbReference>
<dbReference type="SMART" id="SM00347">
    <property type="entry name" value="HTH_MARR"/>
    <property type="match status" value="1"/>
</dbReference>
<evidence type="ECO:0000313" key="3">
    <source>
        <dbReference type="Proteomes" id="UP000189628"/>
    </source>
</evidence>
<dbReference type="EMBL" id="CP019912">
    <property type="protein sequence ID" value="AQW32587.1"/>
    <property type="molecule type" value="Genomic_DNA"/>
</dbReference>
<dbReference type="PANTHER" id="PTHR33164:SF105">
    <property type="entry name" value="TRANSCRIPTIONAL REPRESSOR PROTEIN-RELATED"/>
    <property type="match status" value="1"/>
</dbReference>
<dbReference type="InterPro" id="IPR039422">
    <property type="entry name" value="MarR/SlyA-like"/>
</dbReference>
<dbReference type="RefSeq" id="WP_078223732.1">
    <property type="nucleotide sequence ID" value="NZ_CP019912.1"/>
</dbReference>
<dbReference type="InterPro" id="IPR036390">
    <property type="entry name" value="WH_DNA-bd_sf"/>
</dbReference>
<dbReference type="AlphaFoldDB" id="A0A1U9VQY9"/>
<dbReference type="PROSITE" id="PS50995">
    <property type="entry name" value="HTH_MARR_2"/>
    <property type="match status" value="1"/>
</dbReference>
<dbReference type="GO" id="GO:0006950">
    <property type="term" value="P:response to stress"/>
    <property type="evidence" value="ECO:0007669"/>
    <property type="project" value="TreeGrafter"/>
</dbReference>
<keyword evidence="2" id="KW-0614">Plasmid</keyword>
<name>A0A1U9VQY9_9RALS</name>
<organism evidence="2 3">
    <name type="scientific">blood disease bacterium A2-HR MARDI</name>
    <dbReference type="NCBI Taxonomy" id="1944648"/>
    <lineage>
        <taxon>Bacteria</taxon>
        <taxon>Pseudomonadati</taxon>
        <taxon>Pseudomonadota</taxon>
        <taxon>Betaproteobacteria</taxon>
        <taxon>Burkholderiales</taxon>
        <taxon>Burkholderiaceae</taxon>
        <taxon>Ralstonia</taxon>
        <taxon>Ralstonia solanacearum species complex</taxon>
    </lineage>
</organism>
<dbReference type="Gene3D" id="1.10.10.10">
    <property type="entry name" value="Winged helix-like DNA-binding domain superfamily/Winged helix DNA-binding domain"/>
    <property type="match status" value="1"/>
</dbReference>
<dbReference type="Proteomes" id="UP000189628">
    <property type="component" value="Plasmid unnamed"/>
</dbReference>
<sequence>MSQMPPRPDCNAFAIRQAARYVTQVYDRHLGEAGLTSSQFSLLVALAGASGATMASVAEWLVMDRTTLVRALKPMQRDGLVVTKTPPSSRAAELQLTPRGLALLKAAQAHWRAAQAEIDARFGVERAQAVRQALFALTAG</sequence>
<dbReference type="GO" id="GO:0003700">
    <property type="term" value="F:DNA-binding transcription factor activity"/>
    <property type="evidence" value="ECO:0007669"/>
    <property type="project" value="InterPro"/>
</dbReference>
<geneLocation type="plasmid" evidence="2">
    <name>unnamed</name>
</geneLocation>
<feature type="domain" description="HTH marR-type" evidence="1">
    <location>
        <begin position="8"/>
        <end position="139"/>
    </location>
</feature>
<dbReference type="InterPro" id="IPR036388">
    <property type="entry name" value="WH-like_DNA-bd_sf"/>
</dbReference>
<protein>
    <submittedName>
        <fullName evidence="2">MarR family transcriptional regulator</fullName>
    </submittedName>
</protein>